<proteinExistence type="predicted"/>
<feature type="region of interest" description="Disordered" evidence="1">
    <location>
        <begin position="70"/>
        <end position="89"/>
    </location>
</feature>
<sequence>MLDVQTFGPQGGNVLYKALSHPLAVGPILELLAEIKDKRVAVYDPEGYLPTFQGLYPEFRPRFYLTHDSEQVGQPDGLNASPDSGAASRNGQKTALVDVGSLDIDAVVALSFEEGKMHARLQPLLDGVPLHTLGKTRLPEKFLKRGRPYLDRHNFATNFAFFRDDGVFSTRLVTANYWSNYGTERPVYWFLLFDEAGRELARWETRAENPASGVIVDSAEIRQRFNLAPFTGQLFIHVLGAAGHDVVKYALDTFGRHGNSSLSVTHDANAWPARRYGSLPAPDQDEQMTVWVQNSHGTPIPAGSLSFNRMGTEEGAAVAEEIPPYATLAVDVGALLPEVRWPAQLEMRAGRHVVRPRYEITQQGRTRIAHLNVEREDLKPDPAIARMPASLGRGILLPFPVPDPRHFEIWLQPNPMTETVRNLPVRVDLYDEEGRQTASHFLGNLPRDFQQAVPLHELAESQGHGDLVYDFRDGGTADGWLHGMLRYRHRTNRHTAETSFGGHIFNTLMTWRNEPQSYAGPPPGLTTRIFLKLGQKLEGKFLRSFCHLLYPASLEGAPDSQTRLYLYGRDGKALAQRDLSLPACGSRLLHPHKLFTPQELTEAGEGGYVLIRDLTCRLFGYHGLENDEGAFSLDHMFGF</sequence>
<evidence type="ECO:0000313" key="2">
    <source>
        <dbReference type="EMBL" id="TPW35589.1"/>
    </source>
</evidence>
<comment type="caution">
    <text evidence="2">The sequence shown here is derived from an EMBL/GenBank/DDBJ whole genome shotgun (WGS) entry which is preliminary data.</text>
</comment>
<keyword evidence="3" id="KW-1185">Reference proteome</keyword>
<dbReference type="EMBL" id="SORZ01000001">
    <property type="protein sequence ID" value="TPW35589.1"/>
    <property type="molecule type" value="Genomic_DNA"/>
</dbReference>
<dbReference type="AlphaFoldDB" id="A0A506UQM3"/>
<organism evidence="2 3">
    <name type="scientific">Oecophyllibacter saccharovorans</name>
    <dbReference type="NCBI Taxonomy" id="2558360"/>
    <lineage>
        <taxon>Bacteria</taxon>
        <taxon>Pseudomonadati</taxon>
        <taxon>Pseudomonadota</taxon>
        <taxon>Alphaproteobacteria</taxon>
        <taxon>Acetobacterales</taxon>
        <taxon>Acetobacteraceae</taxon>
        <taxon>Oecophyllibacter</taxon>
    </lineage>
</organism>
<accession>A0A506UQM3</accession>
<gene>
    <name evidence="2" type="ORF">E3202_01020</name>
</gene>
<protein>
    <submittedName>
        <fullName evidence="2">Uncharacterized protein</fullName>
    </submittedName>
</protein>
<evidence type="ECO:0000256" key="1">
    <source>
        <dbReference type="SAM" id="MobiDB-lite"/>
    </source>
</evidence>
<evidence type="ECO:0000313" key="3">
    <source>
        <dbReference type="Proteomes" id="UP000315037"/>
    </source>
</evidence>
<name>A0A506UQM3_9PROT</name>
<reference evidence="2 3" key="1">
    <citation type="submission" date="2019-03" db="EMBL/GenBank/DDBJ databases">
        <title>The complete genome sequence of Neokomagataea sp. Jb2 NBRC113641.</title>
        <authorList>
            <person name="Chua K.-O."/>
            <person name="Chan K.-G."/>
            <person name="See-Too W.-S."/>
        </authorList>
    </citation>
    <scope>NUCLEOTIDE SEQUENCE [LARGE SCALE GENOMIC DNA]</scope>
    <source>
        <strain evidence="2 3">Jb2</strain>
    </source>
</reference>
<dbReference type="Proteomes" id="UP000315037">
    <property type="component" value="Unassembled WGS sequence"/>
</dbReference>
<dbReference type="RefSeq" id="WP_165600083.1">
    <property type="nucleotide sequence ID" value="NZ_SORZ01000001.1"/>
</dbReference>